<reference evidence="1 2" key="1">
    <citation type="journal article" date="2019" name="Int. J. Syst. Evol. Microbiol.">
        <title>The Global Catalogue of Microorganisms (GCM) 10K type strain sequencing project: providing services to taxonomists for standard genome sequencing and annotation.</title>
        <authorList>
            <consortium name="The Broad Institute Genomics Platform"/>
            <consortium name="The Broad Institute Genome Sequencing Center for Infectious Disease"/>
            <person name="Wu L."/>
            <person name="Ma J."/>
        </authorList>
    </citation>
    <scope>NUCLEOTIDE SEQUENCE [LARGE SCALE GENOMIC DNA]</scope>
    <source>
        <strain evidence="1 2">NBRC 111368</strain>
    </source>
</reference>
<dbReference type="EMBL" id="JBHSWU010000039">
    <property type="protein sequence ID" value="MFC6723713.1"/>
    <property type="molecule type" value="Genomic_DNA"/>
</dbReference>
<organism evidence="1 2">
    <name type="scientific">Halobium palmae</name>
    <dbReference type="NCBI Taxonomy" id="1776492"/>
    <lineage>
        <taxon>Archaea</taxon>
        <taxon>Methanobacteriati</taxon>
        <taxon>Methanobacteriota</taxon>
        <taxon>Stenosarchaea group</taxon>
        <taxon>Halobacteria</taxon>
        <taxon>Halobacteriales</taxon>
        <taxon>Haloferacaceae</taxon>
        <taxon>Halobium</taxon>
    </lineage>
</organism>
<proteinExistence type="predicted"/>
<dbReference type="Proteomes" id="UP001596328">
    <property type="component" value="Unassembled WGS sequence"/>
</dbReference>
<comment type="caution">
    <text evidence="1">The sequence shown here is derived from an EMBL/GenBank/DDBJ whole genome shotgun (WGS) entry which is preliminary data.</text>
</comment>
<accession>A0ABD5RWE5</accession>
<sequence length="298" mass="32764">MAGCTPIHLPVLIAGARALADPKSNSIQFSVSTGSWAYQWLINGPIRDDIDIQYGTGAFGPGFRANRTIGRALGLAYKNVTRLHPGVKDMAVVGNPFKYSLIAGENEDLNPWEPYHVTHGYEEDQSTITLGGPNSFIGWTPYQNDAQHVLEGMVYHMSPNMFGKGHEVDGLHRGTVFHILNPYNAEELSEAGLSKQEVKELVCESSSVPRYKYTRGALHNDALETYPGNSLAPRLKQIADPEHVKVVVAGGGGRVNAVIGRSIGGPVTKKINLPDNWNELLDTYRTDTEWLNDAQYYD</sequence>
<evidence type="ECO:0000313" key="2">
    <source>
        <dbReference type="Proteomes" id="UP001596328"/>
    </source>
</evidence>
<protein>
    <submittedName>
        <fullName evidence="1">Uncharacterized protein</fullName>
    </submittedName>
</protein>
<dbReference type="AlphaFoldDB" id="A0ABD5RWE5"/>
<name>A0ABD5RWE5_9EURY</name>
<evidence type="ECO:0000313" key="1">
    <source>
        <dbReference type="EMBL" id="MFC6723713.1"/>
    </source>
</evidence>
<gene>
    <name evidence="1" type="ORF">ACFQE1_04805</name>
</gene>
<keyword evidence="2" id="KW-1185">Reference proteome</keyword>